<evidence type="ECO:0000256" key="5">
    <source>
        <dbReference type="ARBA" id="ARBA00023014"/>
    </source>
</evidence>
<evidence type="ECO:0000256" key="6">
    <source>
        <dbReference type="ARBA" id="ARBA00024036"/>
    </source>
</evidence>
<gene>
    <name evidence="8" type="ORF">K452DRAFT_280819</name>
</gene>
<dbReference type="HAMAP" id="MF_02040">
    <property type="entry name" value="Mrp_NBP35"/>
    <property type="match status" value="1"/>
</dbReference>
<dbReference type="GeneID" id="54296966"/>
<comment type="similarity">
    <text evidence="6">Belongs to the Mrp/NBP35 ATP-binding proteins family.</text>
</comment>
<dbReference type="GO" id="GO:0016226">
    <property type="term" value="P:iron-sulfur cluster assembly"/>
    <property type="evidence" value="ECO:0007669"/>
    <property type="project" value="InterPro"/>
</dbReference>
<evidence type="ECO:0000256" key="7">
    <source>
        <dbReference type="SAM" id="MobiDB-lite"/>
    </source>
</evidence>
<dbReference type="GO" id="GO:0005524">
    <property type="term" value="F:ATP binding"/>
    <property type="evidence" value="ECO:0007669"/>
    <property type="project" value="UniProtKB-KW"/>
</dbReference>
<dbReference type="InterPro" id="IPR000808">
    <property type="entry name" value="Mrp-like_CS"/>
</dbReference>
<sequence length="302" mass="32420">MRCPTRLFSTLRALRHENPLGLPRSGAPPQIPRMQRGLPQQRSIRDVRKVIAVSSAKGGVGKSTIAVNLALSFARRGLRSGILDTDIFGPSIPTLLNLSGEPRLSANNQLIPLSNYGVKSMSMGYLVGEDAPVVWRGLMVMKALQQLLHEVEWGGLDVLVLDLPPGTGDVQLTITQQVKLDGAVIVSTPQDIALKDAIKGINMFKKVSVPLLGMVENMSTFHCPHCAHETPIFTSPMGAAHMHDRVAQLGAPLLGSIPLHPAICSDADRGKPTVVAEPPDSPRVVAFEGIAEKVAERVGLKE</sequence>
<dbReference type="InterPro" id="IPR027417">
    <property type="entry name" value="P-loop_NTPase"/>
</dbReference>
<name>A0A6A6AWB0_9PEZI</name>
<dbReference type="Pfam" id="PF10609">
    <property type="entry name" value="ParA"/>
    <property type="match status" value="1"/>
</dbReference>
<protein>
    <recommendedName>
        <fullName evidence="10">CobQ/CobB/MinD/ParA nucleotide binding domain-containing protein</fullName>
    </recommendedName>
</protein>
<dbReference type="PANTHER" id="PTHR42961:SF2">
    <property type="entry name" value="IRON-SULFUR PROTEIN NUBPL"/>
    <property type="match status" value="1"/>
</dbReference>
<evidence type="ECO:0000256" key="2">
    <source>
        <dbReference type="ARBA" id="ARBA00022741"/>
    </source>
</evidence>
<dbReference type="CDD" id="cd02037">
    <property type="entry name" value="Mrp_NBP35"/>
    <property type="match status" value="1"/>
</dbReference>
<dbReference type="Gene3D" id="3.40.50.300">
    <property type="entry name" value="P-loop containing nucleotide triphosphate hydrolases"/>
    <property type="match status" value="1"/>
</dbReference>
<keyword evidence="1" id="KW-0479">Metal-binding</keyword>
<dbReference type="GO" id="GO:0005739">
    <property type="term" value="C:mitochondrion"/>
    <property type="evidence" value="ECO:0007669"/>
    <property type="project" value="TreeGrafter"/>
</dbReference>
<evidence type="ECO:0000256" key="4">
    <source>
        <dbReference type="ARBA" id="ARBA00023004"/>
    </source>
</evidence>
<evidence type="ECO:0000256" key="1">
    <source>
        <dbReference type="ARBA" id="ARBA00022723"/>
    </source>
</evidence>
<evidence type="ECO:0000256" key="3">
    <source>
        <dbReference type="ARBA" id="ARBA00022840"/>
    </source>
</evidence>
<dbReference type="AlphaFoldDB" id="A0A6A6AWB0"/>
<organism evidence="8 9">
    <name type="scientific">Aplosporella prunicola CBS 121167</name>
    <dbReference type="NCBI Taxonomy" id="1176127"/>
    <lineage>
        <taxon>Eukaryota</taxon>
        <taxon>Fungi</taxon>
        <taxon>Dikarya</taxon>
        <taxon>Ascomycota</taxon>
        <taxon>Pezizomycotina</taxon>
        <taxon>Dothideomycetes</taxon>
        <taxon>Dothideomycetes incertae sedis</taxon>
        <taxon>Botryosphaeriales</taxon>
        <taxon>Aplosporellaceae</taxon>
        <taxon>Aplosporella</taxon>
    </lineage>
</organism>
<keyword evidence="9" id="KW-1185">Reference proteome</keyword>
<dbReference type="EMBL" id="ML995545">
    <property type="protein sequence ID" value="KAF2135886.1"/>
    <property type="molecule type" value="Genomic_DNA"/>
</dbReference>
<dbReference type="Proteomes" id="UP000799438">
    <property type="component" value="Unassembled WGS sequence"/>
</dbReference>
<keyword evidence="5" id="KW-0411">Iron-sulfur</keyword>
<dbReference type="RefSeq" id="XP_033391604.1">
    <property type="nucleotide sequence ID" value="XM_033539470.1"/>
</dbReference>
<dbReference type="GO" id="GO:0032981">
    <property type="term" value="P:mitochondrial respiratory chain complex I assembly"/>
    <property type="evidence" value="ECO:0007669"/>
    <property type="project" value="TreeGrafter"/>
</dbReference>
<keyword evidence="3" id="KW-0067">ATP-binding</keyword>
<dbReference type="PANTHER" id="PTHR42961">
    <property type="entry name" value="IRON-SULFUR PROTEIN NUBPL"/>
    <property type="match status" value="1"/>
</dbReference>
<dbReference type="InterPro" id="IPR033756">
    <property type="entry name" value="YlxH/NBP35"/>
</dbReference>
<dbReference type="GO" id="GO:0046872">
    <property type="term" value="F:metal ion binding"/>
    <property type="evidence" value="ECO:0007669"/>
    <property type="project" value="UniProtKB-KW"/>
</dbReference>
<dbReference type="FunFam" id="3.40.50.300:FF:001278">
    <property type="entry name" value="Iron-sulfur cluster carrier protein"/>
    <property type="match status" value="1"/>
</dbReference>
<keyword evidence="4" id="KW-0408">Iron</keyword>
<accession>A0A6A6AWB0</accession>
<dbReference type="PROSITE" id="PS01215">
    <property type="entry name" value="MRP"/>
    <property type="match status" value="1"/>
</dbReference>
<feature type="region of interest" description="Disordered" evidence="7">
    <location>
        <begin position="18"/>
        <end position="39"/>
    </location>
</feature>
<feature type="non-terminal residue" evidence="8">
    <location>
        <position position="1"/>
    </location>
</feature>
<dbReference type="InterPro" id="IPR044304">
    <property type="entry name" value="NUBPL-like"/>
</dbReference>
<dbReference type="GO" id="GO:0051539">
    <property type="term" value="F:4 iron, 4 sulfur cluster binding"/>
    <property type="evidence" value="ECO:0007669"/>
    <property type="project" value="TreeGrafter"/>
</dbReference>
<keyword evidence="2" id="KW-0547">Nucleotide-binding</keyword>
<proteinExistence type="inferred from homology"/>
<dbReference type="InterPro" id="IPR019591">
    <property type="entry name" value="Mrp/NBP35_ATP-bd"/>
</dbReference>
<reference evidence="8" key="1">
    <citation type="journal article" date="2020" name="Stud. Mycol.">
        <title>101 Dothideomycetes genomes: a test case for predicting lifestyles and emergence of pathogens.</title>
        <authorList>
            <person name="Haridas S."/>
            <person name="Albert R."/>
            <person name="Binder M."/>
            <person name="Bloem J."/>
            <person name="Labutti K."/>
            <person name="Salamov A."/>
            <person name="Andreopoulos B."/>
            <person name="Baker S."/>
            <person name="Barry K."/>
            <person name="Bills G."/>
            <person name="Bluhm B."/>
            <person name="Cannon C."/>
            <person name="Castanera R."/>
            <person name="Culley D."/>
            <person name="Daum C."/>
            <person name="Ezra D."/>
            <person name="Gonzalez J."/>
            <person name="Henrissat B."/>
            <person name="Kuo A."/>
            <person name="Liang C."/>
            <person name="Lipzen A."/>
            <person name="Lutzoni F."/>
            <person name="Magnuson J."/>
            <person name="Mondo S."/>
            <person name="Nolan M."/>
            <person name="Ohm R."/>
            <person name="Pangilinan J."/>
            <person name="Park H.-J."/>
            <person name="Ramirez L."/>
            <person name="Alfaro M."/>
            <person name="Sun H."/>
            <person name="Tritt A."/>
            <person name="Yoshinaga Y."/>
            <person name="Zwiers L.-H."/>
            <person name="Turgeon B."/>
            <person name="Goodwin S."/>
            <person name="Spatafora J."/>
            <person name="Crous P."/>
            <person name="Grigoriev I."/>
        </authorList>
    </citation>
    <scope>NUCLEOTIDE SEQUENCE</scope>
    <source>
        <strain evidence="8">CBS 121167</strain>
    </source>
</reference>
<evidence type="ECO:0000313" key="8">
    <source>
        <dbReference type="EMBL" id="KAF2135886.1"/>
    </source>
</evidence>
<evidence type="ECO:0000313" key="9">
    <source>
        <dbReference type="Proteomes" id="UP000799438"/>
    </source>
</evidence>
<evidence type="ECO:0008006" key="10">
    <source>
        <dbReference type="Google" id="ProtNLM"/>
    </source>
</evidence>
<dbReference type="GO" id="GO:0140663">
    <property type="term" value="F:ATP-dependent FeS chaperone activity"/>
    <property type="evidence" value="ECO:0007669"/>
    <property type="project" value="InterPro"/>
</dbReference>
<dbReference type="OrthoDB" id="1741334at2759"/>
<dbReference type="SUPFAM" id="SSF52540">
    <property type="entry name" value="P-loop containing nucleoside triphosphate hydrolases"/>
    <property type="match status" value="1"/>
</dbReference>